<accession>A0A9X2PEK2</accession>
<feature type="transmembrane region" description="Helical" evidence="9">
    <location>
        <begin position="404"/>
        <end position="426"/>
    </location>
</feature>
<evidence type="ECO:0000256" key="9">
    <source>
        <dbReference type="SAM" id="Phobius"/>
    </source>
</evidence>
<dbReference type="PANTHER" id="PTHR33362:SF2">
    <property type="entry name" value="TRAP TRANSPORTER LARGE PERMEASE PROTEIN"/>
    <property type="match status" value="1"/>
</dbReference>
<keyword evidence="4 8" id="KW-0997">Cell inner membrane</keyword>
<feature type="transmembrane region" description="Helical" evidence="9">
    <location>
        <begin position="20"/>
        <end position="41"/>
    </location>
</feature>
<dbReference type="Pfam" id="PF06808">
    <property type="entry name" value="DctM"/>
    <property type="match status" value="1"/>
</dbReference>
<dbReference type="Proteomes" id="UP001151088">
    <property type="component" value="Unassembled WGS sequence"/>
</dbReference>
<feature type="transmembrane region" description="Helical" evidence="9">
    <location>
        <begin position="94"/>
        <end position="114"/>
    </location>
</feature>
<feature type="transmembrane region" description="Helical" evidence="9">
    <location>
        <begin position="592"/>
        <end position="618"/>
    </location>
</feature>
<feature type="transmembrane region" description="Helical" evidence="9">
    <location>
        <begin position="547"/>
        <end position="572"/>
    </location>
</feature>
<dbReference type="InterPro" id="IPR055348">
    <property type="entry name" value="DctQ"/>
</dbReference>
<keyword evidence="7 9" id="KW-0472">Membrane</keyword>
<feature type="transmembrane region" description="Helical" evidence="9">
    <location>
        <begin position="163"/>
        <end position="184"/>
    </location>
</feature>
<evidence type="ECO:0000313" key="13">
    <source>
        <dbReference type="Proteomes" id="UP001151088"/>
    </source>
</evidence>
<evidence type="ECO:0000259" key="10">
    <source>
        <dbReference type="Pfam" id="PF04290"/>
    </source>
</evidence>
<feature type="transmembrane region" description="Helical" evidence="9">
    <location>
        <begin position="242"/>
        <end position="261"/>
    </location>
</feature>
<evidence type="ECO:0000256" key="2">
    <source>
        <dbReference type="ARBA" id="ARBA00022448"/>
    </source>
</evidence>
<dbReference type="NCBIfam" id="TIGR00786">
    <property type="entry name" value="dctM"/>
    <property type="match status" value="1"/>
</dbReference>
<evidence type="ECO:0000256" key="3">
    <source>
        <dbReference type="ARBA" id="ARBA00022475"/>
    </source>
</evidence>
<dbReference type="InterPro" id="IPR010656">
    <property type="entry name" value="DctM"/>
</dbReference>
<dbReference type="EMBL" id="JANTHZ010000011">
    <property type="protein sequence ID" value="MCS0497276.1"/>
    <property type="molecule type" value="Genomic_DNA"/>
</dbReference>
<keyword evidence="5 9" id="KW-0812">Transmembrane</keyword>
<dbReference type="AlphaFoldDB" id="A0A9X2PEK2"/>
<feature type="transmembrane region" description="Helical" evidence="9">
    <location>
        <begin position="357"/>
        <end position="383"/>
    </location>
</feature>
<proteinExistence type="predicted"/>
<gene>
    <name evidence="12" type="ORF">NVS89_19495</name>
</gene>
<comment type="function">
    <text evidence="8">Part of the tripartite ATP-independent periplasmic (TRAP) transport system.</text>
</comment>
<reference evidence="12" key="1">
    <citation type="submission" date="2022-08" db="EMBL/GenBank/DDBJ databases">
        <authorList>
            <person name="Li F."/>
        </authorList>
    </citation>
    <scope>NUCLEOTIDE SEQUENCE</scope>
    <source>
        <strain evidence="12">MQZ15Z-1</strain>
    </source>
</reference>
<feature type="transmembrane region" description="Helical" evidence="9">
    <location>
        <begin position="134"/>
        <end position="154"/>
    </location>
</feature>
<feature type="transmembrane region" description="Helical" evidence="9">
    <location>
        <begin position="190"/>
        <end position="208"/>
    </location>
</feature>
<comment type="subcellular location">
    <subcellularLocation>
        <location evidence="1 8">Cell inner membrane</location>
        <topology evidence="1 8">Multi-pass membrane protein</topology>
    </subcellularLocation>
</comment>
<feature type="transmembrane region" description="Helical" evidence="9">
    <location>
        <begin position="215"/>
        <end position="236"/>
    </location>
</feature>
<sequence>MNAPTAQAHRTGWILLLDRLLDITVGIALIGELLVVIGNVLGRTFIDAPLLWSDEVATLALSTIAFIGGAVAYRRDAHISVRTIVNMLPEKTQAVVLAGADWVVLGLGLLSFFYSIGLVEARWEELTPILEMRGAWFAVPLSVGMVMLAVYALVRLYEQPRGAVLAAFVAVLVLAAPFVLFGFLADAPMANGSAISIALLLVLVTVLLGLPVGFALMLGTILYLHIGTFVPLIAVPQNMVDGVGRFVLLALPFFIFAGFIMEGGGISRRLVELIAALVGRLRGGLMQVMVVSMYIVSGISGSKAADVAAVGLVMRDMLDEEGYDRAEAAAVLAASAAMGECIPPSLAMLVLGSVTSLSIGALFAAGLIPAAVIALCLMALIYFRAAKFNTRQHGSRNWPLIRRLALRAIIPFSMPALLFGGIFSGFATPTEISAFAVAYGLAIAALLYREVNLRQFGRMIAEASTVSAMVLFTLAAAQTFSWVLSAAQLPHSLAALVATWHDNATLFMLASITAVVILGSLLEGLPALLILAPLLLPLAPDLGIDPLHYGIVLLVAMGIGAFLPPLGVGFYIACAVTRAPVDRASAFMIPYVLILLIGLLLVTFVPWFTLLVPGLLGFAS</sequence>
<keyword evidence="6 9" id="KW-1133">Transmembrane helix</keyword>
<keyword evidence="3" id="KW-1003">Cell membrane</keyword>
<keyword evidence="2 8" id="KW-0813">Transport</keyword>
<keyword evidence="13" id="KW-1185">Reference proteome</keyword>
<dbReference type="GO" id="GO:0022857">
    <property type="term" value="F:transmembrane transporter activity"/>
    <property type="evidence" value="ECO:0007669"/>
    <property type="project" value="UniProtKB-UniRule"/>
</dbReference>
<organism evidence="12 13">
    <name type="scientific">Ancylobacter mangrovi</name>
    <dbReference type="NCBI Taxonomy" id="2972472"/>
    <lineage>
        <taxon>Bacteria</taxon>
        <taxon>Pseudomonadati</taxon>
        <taxon>Pseudomonadota</taxon>
        <taxon>Alphaproteobacteria</taxon>
        <taxon>Hyphomicrobiales</taxon>
        <taxon>Xanthobacteraceae</taxon>
        <taxon>Ancylobacter</taxon>
    </lineage>
</organism>
<evidence type="ECO:0000256" key="6">
    <source>
        <dbReference type="ARBA" id="ARBA00022989"/>
    </source>
</evidence>
<evidence type="ECO:0000256" key="8">
    <source>
        <dbReference type="RuleBase" id="RU369079"/>
    </source>
</evidence>
<evidence type="ECO:0000256" key="4">
    <source>
        <dbReference type="ARBA" id="ARBA00022519"/>
    </source>
</evidence>
<evidence type="ECO:0000259" key="11">
    <source>
        <dbReference type="Pfam" id="PF06808"/>
    </source>
</evidence>
<feature type="domain" description="Tripartite ATP-independent periplasmic transporters DctQ component" evidence="10">
    <location>
        <begin position="34"/>
        <end position="159"/>
    </location>
</feature>
<feature type="transmembrane region" description="Helical" evidence="9">
    <location>
        <begin position="504"/>
        <end position="535"/>
    </location>
</feature>
<feature type="domain" description="TRAP C4-dicarboxylate transport system permease DctM subunit" evidence="11">
    <location>
        <begin position="200"/>
        <end position="608"/>
    </location>
</feature>
<dbReference type="InterPro" id="IPR004681">
    <property type="entry name" value="TRAP_DctM"/>
</dbReference>
<dbReference type="GO" id="GO:0005886">
    <property type="term" value="C:plasma membrane"/>
    <property type="evidence" value="ECO:0007669"/>
    <property type="project" value="UniProtKB-SubCell"/>
</dbReference>
<name>A0A9X2PEK2_9HYPH</name>
<dbReference type="PANTHER" id="PTHR33362">
    <property type="entry name" value="SIALIC ACID TRAP TRANSPORTER PERMEASE PROTEIN SIAT-RELATED"/>
    <property type="match status" value="1"/>
</dbReference>
<comment type="caution">
    <text evidence="12">The sequence shown here is derived from an EMBL/GenBank/DDBJ whole genome shotgun (WGS) entry which is preliminary data.</text>
</comment>
<dbReference type="Pfam" id="PF04290">
    <property type="entry name" value="DctQ"/>
    <property type="match status" value="1"/>
</dbReference>
<feature type="transmembrane region" description="Helical" evidence="9">
    <location>
        <begin position="56"/>
        <end position="73"/>
    </location>
</feature>
<feature type="transmembrane region" description="Helical" evidence="9">
    <location>
        <begin position="432"/>
        <end position="448"/>
    </location>
</feature>
<evidence type="ECO:0000256" key="5">
    <source>
        <dbReference type="ARBA" id="ARBA00022692"/>
    </source>
</evidence>
<evidence type="ECO:0000313" key="12">
    <source>
        <dbReference type="EMBL" id="MCS0497276.1"/>
    </source>
</evidence>
<evidence type="ECO:0000256" key="7">
    <source>
        <dbReference type="ARBA" id="ARBA00023136"/>
    </source>
</evidence>
<protein>
    <submittedName>
        <fullName evidence="12">TRAP transporter large permease subunit</fullName>
    </submittedName>
</protein>
<evidence type="ECO:0000256" key="1">
    <source>
        <dbReference type="ARBA" id="ARBA00004429"/>
    </source>
</evidence>
<dbReference type="RefSeq" id="WP_258734435.1">
    <property type="nucleotide sequence ID" value="NZ_JANTHZ010000011.1"/>
</dbReference>